<name>A0A1S8RZE0_CLOBE</name>
<evidence type="ECO:0000259" key="1">
    <source>
        <dbReference type="PROSITE" id="PS51186"/>
    </source>
</evidence>
<dbReference type="SUPFAM" id="SSF55729">
    <property type="entry name" value="Acyl-CoA N-acyltransferases (Nat)"/>
    <property type="match status" value="1"/>
</dbReference>
<dbReference type="CDD" id="cd04301">
    <property type="entry name" value="NAT_SF"/>
    <property type="match status" value="1"/>
</dbReference>
<dbReference type="InterPro" id="IPR000182">
    <property type="entry name" value="GNAT_dom"/>
</dbReference>
<evidence type="ECO:0000313" key="2">
    <source>
        <dbReference type="EMBL" id="OOM58564.1"/>
    </source>
</evidence>
<accession>A0A1S8RZE0</accession>
<dbReference type="Gene3D" id="3.40.630.30">
    <property type="match status" value="1"/>
</dbReference>
<protein>
    <submittedName>
        <fullName evidence="2">Acetyltransferase</fullName>
    </submittedName>
</protein>
<dbReference type="PANTHER" id="PTHR43451:SF1">
    <property type="entry name" value="ACETYLTRANSFERASE"/>
    <property type="match status" value="1"/>
</dbReference>
<gene>
    <name evidence="2" type="ORF">CLBCK_39840</name>
</gene>
<dbReference type="PROSITE" id="PS51186">
    <property type="entry name" value="GNAT"/>
    <property type="match status" value="1"/>
</dbReference>
<proteinExistence type="predicted"/>
<dbReference type="Pfam" id="PF13673">
    <property type="entry name" value="Acetyltransf_10"/>
    <property type="match status" value="1"/>
</dbReference>
<dbReference type="Proteomes" id="UP000190973">
    <property type="component" value="Unassembled WGS sequence"/>
</dbReference>
<keyword evidence="2" id="KW-0808">Transferase</keyword>
<dbReference type="AlphaFoldDB" id="A0A1S8RZE0"/>
<dbReference type="EMBL" id="LZZI01000099">
    <property type="protein sequence ID" value="OOM58564.1"/>
    <property type="molecule type" value="Genomic_DNA"/>
</dbReference>
<organism evidence="2 3">
    <name type="scientific">Clostridium beijerinckii</name>
    <name type="common">Clostridium MP</name>
    <dbReference type="NCBI Taxonomy" id="1520"/>
    <lineage>
        <taxon>Bacteria</taxon>
        <taxon>Bacillati</taxon>
        <taxon>Bacillota</taxon>
        <taxon>Clostridia</taxon>
        <taxon>Eubacteriales</taxon>
        <taxon>Clostridiaceae</taxon>
        <taxon>Clostridium</taxon>
    </lineage>
</organism>
<comment type="caution">
    <text evidence="2">The sequence shown here is derived from an EMBL/GenBank/DDBJ whole genome shotgun (WGS) entry which is preliminary data.</text>
</comment>
<feature type="domain" description="N-acetyltransferase" evidence="1">
    <location>
        <begin position="1"/>
        <end position="156"/>
    </location>
</feature>
<reference evidence="2 3" key="1">
    <citation type="submission" date="2016-05" db="EMBL/GenBank/DDBJ databases">
        <title>Microbial solvent formation.</title>
        <authorList>
            <person name="Poehlein A."/>
            <person name="Montoya Solano J.D."/>
            <person name="Flitsch S."/>
            <person name="Krabben P."/>
            <person name="Duerre P."/>
            <person name="Daniel R."/>
        </authorList>
    </citation>
    <scope>NUCLEOTIDE SEQUENCE [LARGE SCALE GENOMIC DNA]</scope>
    <source>
        <strain evidence="2 3">DSM 53</strain>
    </source>
</reference>
<dbReference type="RefSeq" id="WP_077840286.1">
    <property type="nucleotide sequence ID" value="NZ_JABTAE010000001.1"/>
</dbReference>
<dbReference type="InterPro" id="IPR052564">
    <property type="entry name" value="N-acetyltrans/Recomb-assoc"/>
</dbReference>
<dbReference type="GO" id="GO:0016747">
    <property type="term" value="F:acyltransferase activity, transferring groups other than amino-acyl groups"/>
    <property type="evidence" value="ECO:0007669"/>
    <property type="project" value="InterPro"/>
</dbReference>
<dbReference type="InterPro" id="IPR016181">
    <property type="entry name" value="Acyl_CoA_acyltransferase"/>
</dbReference>
<sequence>MTIKEIKKEDINIVIDIINRNYDEVMIKTHSKDVVERLKKHNTLENWENQMKWKKIFVADNDGEIIATGALANFGDNISPKYCISNFFVEPKYHSKGIGKLLFKYILEIVKDKKIKFLHVPSSRTGFEFYRRMGFVKDSIQNDEIDEIIWMTMNIL</sequence>
<evidence type="ECO:0000313" key="3">
    <source>
        <dbReference type="Proteomes" id="UP000190973"/>
    </source>
</evidence>
<dbReference type="PANTHER" id="PTHR43451">
    <property type="entry name" value="ACETYLTRANSFERASE (GNAT) FAMILY PROTEIN"/>
    <property type="match status" value="1"/>
</dbReference>